<organism evidence="1 2">
    <name type="scientific">Arthrobacter cryoconiti</name>
    <dbReference type="NCBI Taxonomy" id="748907"/>
    <lineage>
        <taxon>Bacteria</taxon>
        <taxon>Bacillati</taxon>
        <taxon>Actinomycetota</taxon>
        <taxon>Actinomycetes</taxon>
        <taxon>Micrococcales</taxon>
        <taxon>Micrococcaceae</taxon>
        <taxon>Arthrobacter</taxon>
    </lineage>
</organism>
<sequence>MDTFADKPVIAPNRPALEYMTAFGDWFQAQTPERQEAYRQKIREENAEEES</sequence>
<comment type="caution">
    <text evidence="1">The sequence shown here is derived from an EMBL/GenBank/DDBJ whole genome shotgun (WGS) entry which is preliminary data.</text>
</comment>
<name>A0ABV8R2Q7_9MICC</name>
<dbReference type="EMBL" id="JBHSCQ010000019">
    <property type="protein sequence ID" value="MFC4266332.1"/>
    <property type="molecule type" value="Genomic_DNA"/>
</dbReference>
<dbReference type="Proteomes" id="UP001595773">
    <property type="component" value="Unassembled WGS sequence"/>
</dbReference>
<accession>A0ABV8R2Q7</accession>
<protein>
    <submittedName>
        <fullName evidence="1">Uncharacterized protein</fullName>
    </submittedName>
</protein>
<evidence type="ECO:0000313" key="2">
    <source>
        <dbReference type="Proteomes" id="UP001595773"/>
    </source>
</evidence>
<evidence type="ECO:0000313" key="1">
    <source>
        <dbReference type="EMBL" id="MFC4266332.1"/>
    </source>
</evidence>
<keyword evidence="2" id="KW-1185">Reference proteome</keyword>
<reference evidence="2" key="1">
    <citation type="journal article" date="2019" name="Int. J. Syst. Evol. Microbiol.">
        <title>The Global Catalogue of Microorganisms (GCM) 10K type strain sequencing project: providing services to taxonomists for standard genome sequencing and annotation.</title>
        <authorList>
            <consortium name="The Broad Institute Genomics Platform"/>
            <consortium name="The Broad Institute Genome Sequencing Center for Infectious Disease"/>
            <person name="Wu L."/>
            <person name="Ma J."/>
        </authorList>
    </citation>
    <scope>NUCLEOTIDE SEQUENCE [LARGE SCALE GENOMIC DNA]</scope>
    <source>
        <strain evidence="2">CGMCC 1.10698</strain>
    </source>
</reference>
<gene>
    <name evidence="1" type="ORF">ACFOW9_12035</name>
</gene>
<proteinExistence type="predicted"/>
<dbReference type="RefSeq" id="WP_230068233.1">
    <property type="nucleotide sequence ID" value="NZ_BAABLL010000017.1"/>
</dbReference>